<dbReference type="InterPro" id="IPR021181">
    <property type="entry name" value="Miro"/>
</dbReference>
<dbReference type="CDD" id="cd01893">
    <property type="entry name" value="Miro1"/>
    <property type="match status" value="1"/>
</dbReference>
<evidence type="ECO:0000256" key="15">
    <source>
        <dbReference type="SAM" id="Phobius"/>
    </source>
</evidence>
<evidence type="ECO:0000256" key="7">
    <source>
        <dbReference type="ARBA" id="ARBA00022787"/>
    </source>
</evidence>
<dbReference type="InterPro" id="IPR052266">
    <property type="entry name" value="Miro-EF-hand_domain"/>
</dbReference>
<keyword evidence="10 15" id="KW-1133">Transmembrane helix</keyword>
<dbReference type="InterPro" id="IPR002048">
    <property type="entry name" value="EF_hand_dom"/>
</dbReference>
<dbReference type="SUPFAM" id="SSF52540">
    <property type="entry name" value="P-loop containing nucleoside triphosphate hydrolases"/>
    <property type="match status" value="2"/>
</dbReference>
<evidence type="ECO:0000256" key="2">
    <source>
        <dbReference type="ARBA" id="ARBA00007981"/>
    </source>
</evidence>
<evidence type="ECO:0000256" key="4">
    <source>
        <dbReference type="ARBA" id="ARBA00022723"/>
    </source>
</evidence>
<dbReference type="PANTHER" id="PTHR46819">
    <property type="entry name" value="EF-HAND CALCIUM-BINDING DOMAIN-CONTAINING PROTEIN 7"/>
    <property type="match status" value="1"/>
</dbReference>
<dbReference type="EMBL" id="JAWJWF010000002">
    <property type="protein sequence ID" value="KAK6637520.1"/>
    <property type="molecule type" value="Genomic_DNA"/>
</dbReference>
<dbReference type="InterPro" id="IPR013567">
    <property type="entry name" value="EF_hand_assoc_2"/>
</dbReference>
<comment type="caution">
    <text evidence="18">The sequence shown here is derived from an EMBL/GenBank/DDBJ whole genome shotgun (WGS) entry which is preliminary data.</text>
</comment>
<dbReference type="PROSITE" id="PS00018">
    <property type="entry name" value="EF_HAND_1"/>
    <property type="match status" value="2"/>
</dbReference>
<dbReference type="Pfam" id="PF08356">
    <property type="entry name" value="EF_assoc_2"/>
    <property type="match status" value="1"/>
</dbReference>
<protein>
    <recommendedName>
        <fullName evidence="14">Mitochondrial Rho GTPase</fullName>
        <ecNumber evidence="14">3.6.5.-</ecNumber>
    </recommendedName>
</protein>
<dbReference type="SMART" id="SM00173">
    <property type="entry name" value="RAS"/>
    <property type="match status" value="1"/>
</dbReference>
<dbReference type="InterPro" id="IPR013566">
    <property type="entry name" value="EF_hand_assoc_1"/>
</dbReference>
<keyword evidence="5" id="KW-0677">Repeat</keyword>
<dbReference type="InterPro" id="IPR001806">
    <property type="entry name" value="Small_GTPase"/>
</dbReference>
<keyword evidence="6 14" id="KW-0547">Nucleotide-binding</keyword>
<evidence type="ECO:0000256" key="3">
    <source>
        <dbReference type="ARBA" id="ARBA00022692"/>
    </source>
</evidence>
<dbReference type="Gene3D" id="1.10.238.10">
    <property type="entry name" value="EF-hand"/>
    <property type="match status" value="2"/>
</dbReference>
<dbReference type="Pfam" id="PF08355">
    <property type="entry name" value="EF_assoc_1"/>
    <property type="match status" value="1"/>
</dbReference>
<dbReference type="PROSITE" id="PS51419">
    <property type="entry name" value="RAB"/>
    <property type="match status" value="1"/>
</dbReference>
<keyword evidence="19" id="KW-1185">Reference proteome</keyword>
<dbReference type="Proteomes" id="UP001359485">
    <property type="component" value="Unassembled WGS sequence"/>
</dbReference>
<dbReference type="PRINTS" id="PR00449">
    <property type="entry name" value="RASTRNSFRMNG"/>
</dbReference>
<dbReference type="PROSITE" id="PS51423">
    <property type="entry name" value="MIRO"/>
    <property type="match status" value="2"/>
</dbReference>
<evidence type="ECO:0000313" key="19">
    <source>
        <dbReference type="Proteomes" id="UP001359485"/>
    </source>
</evidence>
<evidence type="ECO:0000256" key="10">
    <source>
        <dbReference type="ARBA" id="ARBA00022989"/>
    </source>
</evidence>
<dbReference type="EC" id="3.6.5.-" evidence="14"/>
<dbReference type="PROSITE" id="PS50222">
    <property type="entry name" value="EF_HAND_2"/>
    <property type="match status" value="1"/>
</dbReference>
<dbReference type="CDD" id="cd01892">
    <property type="entry name" value="Miro2"/>
    <property type="match status" value="1"/>
</dbReference>
<feature type="transmembrane region" description="Helical" evidence="15">
    <location>
        <begin position="628"/>
        <end position="647"/>
    </location>
</feature>
<dbReference type="SMART" id="SM00175">
    <property type="entry name" value="RAB"/>
    <property type="match status" value="1"/>
</dbReference>
<keyword evidence="7 14" id="KW-1000">Mitochondrion outer membrane</keyword>
<organism evidence="18 19">
    <name type="scientific">Polyplax serrata</name>
    <name type="common">Common mouse louse</name>
    <dbReference type="NCBI Taxonomy" id="468196"/>
    <lineage>
        <taxon>Eukaryota</taxon>
        <taxon>Metazoa</taxon>
        <taxon>Ecdysozoa</taxon>
        <taxon>Arthropoda</taxon>
        <taxon>Hexapoda</taxon>
        <taxon>Insecta</taxon>
        <taxon>Pterygota</taxon>
        <taxon>Neoptera</taxon>
        <taxon>Paraneoptera</taxon>
        <taxon>Psocodea</taxon>
        <taxon>Troctomorpha</taxon>
        <taxon>Phthiraptera</taxon>
        <taxon>Anoplura</taxon>
        <taxon>Polyplacidae</taxon>
        <taxon>Polyplax</taxon>
    </lineage>
</organism>
<evidence type="ECO:0000256" key="8">
    <source>
        <dbReference type="ARBA" id="ARBA00022801"/>
    </source>
</evidence>
<feature type="domain" description="Miro" evidence="17">
    <location>
        <begin position="447"/>
        <end position="613"/>
    </location>
</feature>
<dbReference type="SUPFAM" id="SSF47473">
    <property type="entry name" value="EF-hand"/>
    <property type="match status" value="1"/>
</dbReference>
<dbReference type="PIRSF" id="PIRSF037488">
    <property type="entry name" value="Mt_Rho_GTPase"/>
    <property type="match status" value="1"/>
</dbReference>
<keyword evidence="8 14" id="KW-0378">Hydrolase</keyword>
<dbReference type="InterPro" id="IPR027417">
    <property type="entry name" value="P-loop_NTPase"/>
</dbReference>
<evidence type="ECO:0000256" key="13">
    <source>
        <dbReference type="ARBA" id="ARBA00023136"/>
    </source>
</evidence>
<keyword evidence="9 14" id="KW-0106">Calcium</keyword>
<keyword evidence="3 15" id="KW-0812">Transmembrane</keyword>
<dbReference type="Pfam" id="PF00071">
    <property type="entry name" value="Ras"/>
    <property type="match status" value="1"/>
</dbReference>
<evidence type="ECO:0000256" key="6">
    <source>
        <dbReference type="ARBA" id="ARBA00022741"/>
    </source>
</evidence>
<evidence type="ECO:0000256" key="9">
    <source>
        <dbReference type="ARBA" id="ARBA00022837"/>
    </source>
</evidence>
<comment type="similarity">
    <text evidence="2 14">Belongs to the mitochondrial Rho GTPase family.</text>
</comment>
<evidence type="ECO:0000256" key="12">
    <source>
        <dbReference type="ARBA" id="ARBA00023134"/>
    </source>
</evidence>
<evidence type="ECO:0000313" key="18">
    <source>
        <dbReference type="EMBL" id="KAK6637520.1"/>
    </source>
</evidence>
<evidence type="ECO:0000259" key="16">
    <source>
        <dbReference type="PROSITE" id="PS50222"/>
    </source>
</evidence>
<name>A0ABR1B7G4_POLSC</name>
<evidence type="ECO:0000256" key="11">
    <source>
        <dbReference type="ARBA" id="ARBA00023128"/>
    </source>
</evidence>
<keyword evidence="12 14" id="KW-0342">GTP-binding</keyword>
<dbReference type="SMART" id="SM00054">
    <property type="entry name" value="EFh"/>
    <property type="match status" value="2"/>
</dbReference>
<gene>
    <name evidence="18" type="ORF">RUM44_007942</name>
</gene>
<keyword evidence="11 14" id="KW-0496">Mitochondrion</keyword>
<feature type="domain" description="Miro" evidence="17">
    <location>
        <begin position="33"/>
        <end position="199"/>
    </location>
</feature>
<keyword evidence="13 14" id="KW-0472">Membrane</keyword>
<comment type="function">
    <text evidence="14">Mitochondrial GTPase involved in mitochondrial trafficking. Probably involved in control of anterograde transport of mitochondria and their subcellular distribution.</text>
</comment>
<comment type="subcellular location">
    <subcellularLocation>
        <location evidence="1 14">Mitochondrion outer membrane</location>
        <topology evidence="1 14">Single-pass type IV membrane protein</topology>
    </subcellularLocation>
</comment>
<feature type="domain" description="EF-hand" evidence="16">
    <location>
        <begin position="335"/>
        <end position="370"/>
    </location>
</feature>
<dbReference type="PANTHER" id="PTHR46819:SF1">
    <property type="entry name" value="EF-HAND CALCIUM-BINDING DOMAIN-CONTAINING PROTEIN 7"/>
    <property type="match status" value="1"/>
</dbReference>
<evidence type="ECO:0000259" key="17">
    <source>
        <dbReference type="PROSITE" id="PS51423"/>
    </source>
</evidence>
<accession>A0ABR1B7G4</accession>
<dbReference type="Gene3D" id="3.40.50.300">
    <property type="entry name" value="P-loop containing nucleotide triphosphate hydrolases"/>
    <property type="match status" value="2"/>
</dbReference>
<evidence type="ECO:0000256" key="5">
    <source>
        <dbReference type="ARBA" id="ARBA00022737"/>
    </source>
</evidence>
<keyword evidence="4" id="KW-0479">Metal-binding</keyword>
<dbReference type="InterPro" id="IPR011992">
    <property type="entry name" value="EF-hand-dom_pair"/>
</dbReference>
<reference evidence="18 19" key="1">
    <citation type="submission" date="2023-09" db="EMBL/GenBank/DDBJ databases">
        <title>Genomes of two closely related lineages of the louse Polyplax serrata with different host specificities.</title>
        <authorList>
            <person name="Martinu J."/>
            <person name="Tarabai H."/>
            <person name="Stefka J."/>
            <person name="Hypsa V."/>
        </authorList>
    </citation>
    <scope>NUCLEOTIDE SEQUENCE [LARGE SCALE GENOMIC DNA]</scope>
    <source>
        <strain evidence="18">98ZLc_SE</strain>
    </source>
</reference>
<dbReference type="InterPro" id="IPR020860">
    <property type="entry name" value="MIRO_dom"/>
</dbReference>
<dbReference type="InterPro" id="IPR018247">
    <property type="entry name" value="EF_Hand_1_Ca_BS"/>
</dbReference>
<evidence type="ECO:0000256" key="1">
    <source>
        <dbReference type="ARBA" id="ARBA00004200"/>
    </source>
</evidence>
<sequence length="657" mass="74864">MIDLHKFITPPIQNYFIISRYLEIMIEKKRGIKQNVRILLVGERGVGKSSLILSLVSEEFPEDVPAKAEEITIPADVTPEQVPTHIVDYSSVEQSDEQLIEEIQRAHVICVVYSVEDDDSLEKVTTKWMPLIRENVLEDQTCPVILVGNKVDLVGYTTIDAMLEIMEQYSEIESCVECSAKTLKNISEMFYYAQKAVLHPISPLYQMETKDLTPECKKALMRIFKICDLDNDGLLSDDELNFFQKRCFNVPLQPQILEDVKSAIRKNLSDGLERNCITLNGFLLLHCLFIQKGRNETIWTVLRKFGYDDKLNMSKDYLYPQINVSSGCTTELSYKGQQFFTSLFERHDKDRDGALSPVEFVNLFATCPGPAWGPDVQRTVPSTRKDKWITLNGFLCQWMLITLFDISKTLEYLAYFGYNIVEGGNQLSAVHVTREKKLDIAKRQTSRNVYQCLVIGPKNSGKSMFCLHLLGHNVEDISKMLEEVEHESRCTINLVRVYGQEKYLVLKDVSLRDLGNALNNAELQCDVACLLYNVNDPKSFEFSAQIYLNYFAETKTPVLMVASKADLPKVKQDYMMQPEDFCTRHKLPPPQPFSALHRVHKEVYVKLATMAAFPQLQQLGFLPVDTQLLWKAGITLAAATAVGYMLVRIIKSDATGK</sequence>
<dbReference type="SMART" id="SM00174">
    <property type="entry name" value="RHO"/>
    <property type="match status" value="1"/>
</dbReference>
<proteinExistence type="inferred from homology"/>
<evidence type="ECO:0000256" key="14">
    <source>
        <dbReference type="PIRNR" id="PIRNR037488"/>
    </source>
</evidence>